<accession>A0ABV4D726</accession>
<feature type="transmembrane region" description="Helical" evidence="2">
    <location>
        <begin position="254"/>
        <end position="274"/>
    </location>
</feature>
<dbReference type="EMBL" id="JBCLSQ010000003">
    <property type="protein sequence ID" value="MEY8537225.1"/>
    <property type="molecule type" value="Genomic_DNA"/>
</dbReference>
<dbReference type="Proteomes" id="UP001565242">
    <property type="component" value="Unassembled WGS sequence"/>
</dbReference>
<protein>
    <recommendedName>
        <fullName evidence="5">Type IV secretion system protein</fullName>
    </recommendedName>
</protein>
<feature type="compositionally biased region" description="Basic and acidic residues" evidence="1">
    <location>
        <begin position="487"/>
        <end position="496"/>
    </location>
</feature>
<evidence type="ECO:0008006" key="5">
    <source>
        <dbReference type="Google" id="ProtNLM"/>
    </source>
</evidence>
<feature type="compositionally biased region" description="Acidic residues" evidence="1">
    <location>
        <begin position="528"/>
        <end position="541"/>
    </location>
</feature>
<feature type="compositionally biased region" description="Acidic residues" evidence="1">
    <location>
        <begin position="549"/>
        <end position="568"/>
    </location>
</feature>
<keyword evidence="2" id="KW-0472">Membrane</keyword>
<keyword evidence="2" id="KW-1133">Transmembrane helix</keyword>
<evidence type="ECO:0000256" key="2">
    <source>
        <dbReference type="SAM" id="Phobius"/>
    </source>
</evidence>
<keyword evidence="4" id="KW-1185">Reference proteome</keyword>
<feature type="transmembrane region" description="Helical" evidence="2">
    <location>
        <begin position="280"/>
        <end position="308"/>
    </location>
</feature>
<evidence type="ECO:0000313" key="3">
    <source>
        <dbReference type="EMBL" id="MEY8537225.1"/>
    </source>
</evidence>
<dbReference type="RefSeq" id="WP_369917707.1">
    <property type="nucleotide sequence ID" value="NZ_JBCLSQ010000003.1"/>
</dbReference>
<proteinExistence type="predicted"/>
<feature type="transmembrane region" description="Helical" evidence="2">
    <location>
        <begin position="47"/>
        <end position="66"/>
    </location>
</feature>
<comment type="caution">
    <text evidence="3">The sequence shown here is derived from an EMBL/GenBank/DDBJ whole genome shotgun (WGS) entry which is preliminary data.</text>
</comment>
<evidence type="ECO:0000313" key="4">
    <source>
        <dbReference type="Proteomes" id="UP001565242"/>
    </source>
</evidence>
<reference evidence="3 4" key="1">
    <citation type="submission" date="2024-03" db="EMBL/GenBank/DDBJ databases">
        <title>Mouse gut bacterial collection (mGBC) of GemPharmatech.</title>
        <authorList>
            <person name="He Y."/>
            <person name="Dong L."/>
            <person name="Wu D."/>
            <person name="Gao X."/>
            <person name="Lin Z."/>
        </authorList>
    </citation>
    <scope>NUCLEOTIDE SEQUENCE [LARGE SCALE GENOMIC DNA]</scope>
    <source>
        <strain evidence="3 4">20-218</strain>
    </source>
</reference>
<organism evidence="3 4">
    <name type="scientific">Lactococcus muris</name>
    <dbReference type="NCBI Taxonomy" id="2941330"/>
    <lineage>
        <taxon>Bacteria</taxon>
        <taxon>Bacillati</taxon>
        <taxon>Bacillota</taxon>
        <taxon>Bacilli</taxon>
        <taxon>Lactobacillales</taxon>
        <taxon>Streptococcaceae</taxon>
        <taxon>Lactococcus</taxon>
    </lineage>
</organism>
<evidence type="ECO:0000256" key="1">
    <source>
        <dbReference type="SAM" id="MobiDB-lite"/>
    </source>
</evidence>
<sequence length="591" mass="65704">MTAFQKQFTDYIGSLAQYNLFKETIGGGPVEVVANIWNVLFKVLVDIPFFFLKFGVIVNTFIVKLLDISGPLSRVQHEALVSARNIFVSFIGGSNGSISKHSGAWGLVTITLLYLLYQFFNGKGNFRQAVLHYFSVVMTMFFFFSSFTVTIGGQTKTQMGGEIAFHLVQDTSERFKNVVTSAMTGYKGEETGDFFVNYVLKPTANFANTGNPSGSLPDGSPFDYKKANQSQAYVDDLARGEEGLKYLKNTSDALPYQMMAVAMGYGNLLVYFLPVALINAIISVTTLLLCLLLVLSPLAAFLSFIPPFRNAFFQLLGKSFTLSVAPALISVFVGFLFYLMSQIDWIVLSVVGNPHQGRNLFSFFTGMNALLYLVTLSSIFILKVVALLFLWKKRNWITQTVTGSSTLAQGAWESVRAVSDPLHETGEKVQELAQAGTLAGLGYATGNPQLMLQGASMVAPRLSRHLGVMEKLKKGFSTSSEEEELEEGKPLEEKEPPVVLPEEEGEEEEKESSPEEEPYDWRHAYTDEGPEEEKEEEDAYDWESVTPSFEDDFSSFSFEEEESGDFEPEDFHREQENAWAQAVEDLNGARG</sequence>
<feature type="region of interest" description="Disordered" evidence="1">
    <location>
        <begin position="473"/>
        <end position="573"/>
    </location>
</feature>
<keyword evidence="2" id="KW-0812">Transmembrane</keyword>
<feature type="compositionally biased region" description="Acidic residues" evidence="1">
    <location>
        <begin position="501"/>
        <end position="518"/>
    </location>
</feature>
<feature type="transmembrane region" description="Helical" evidence="2">
    <location>
        <begin position="369"/>
        <end position="391"/>
    </location>
</feature>
<name>A0ABV4D726_9LACT</name>
<feature type="transmembrane region" description="Helical" evidence="2">
    <location>
        <begin position="132"/>
        <end position="151"/>
    </location>
</feature>
<gene>
    <name evidence="3" type="ORF">AALM99_02025</name>
</gene>
<feature type="transmembrane region" description="Helical" evidence="2">
    <location>
        <begin position="103"/>
        <end position="120"/>
    </location>
</feature>
<feature type="transmembrane region" description="Helical" evidence="2">
    <location>
        <begin position="320"/>
        <end position="340"/>
    </location>
</feature>